<dbReference type="InterPro" id="IPR001279">
    <property type="entry name" value="Metallo-B-lactamas"/>
</dbReference>
<dbReference type="Proteomes" id="UP000007093">
    <property type="component" value="Chromosome"/>
</dbReference>
<dbReference type="PANTHER" id="PTHR43546">
    <property type="entry name" value="UPF0173 METAL-DEPENDENT HYDROLASE MJ1163-RELATED"/>
    <property type="match status" value="1"/>
</dbReference>
<keyword evidence="1 2" id="KW-0378">Hydrolase</keyword>
<dbReference type="InterPro" id="IPR050114">
    <property type="entry name" value="UPF0173_UPF0282_UlaG_hydrolase"/>
</dbReference>
<dbReference type="STRING" id="568816.Acin_1462"/>
<dbReference type="Pfam" id="PF12706">
    <property type="entry name" value="Lactamase_B_2"/>
    <property type="match status" value="1"/>
</dbReference>
<dbReference type="SUPFAM" id="SSF56281">
    <property type="entry name" value="Metallo-hydrolase/oxidoreductase"/>
    <property type="match status" value="1"/>
</dbReference>
<dbReference type="SMART" id="SM00849">
    <property type="entry name" value="Lactamase_B"/>
    <property type="match status" value="1"/>
</dbReference>
<dbReference type="eggNOG" id="COG2220">
    <property type="taxonomic scope" value="Bacteria"/>
</dbReference>
<dbReference type="InterPro" id="IPR022877">
    <property type="entry name" value="UPF0173"/>
</dbReference>
<dbReference type="GO" id="GO:0016787">
    <property type="term" value="F:hydrolase activity"/>
    <property type="evidence" value="ECO:0007669"/>
    <property type="project" value="UniProtKB-UniRule"/>
</dbReference>
<gene>
    <name evidence="4" type="ordered locus">Acin_1462</name>
</gene>
<evidence type="ECO:0000313" key="4">
    <source>
        <dbReference type="EMBL" id="AEQ22683.1"/>
    </source>
</evidence>
<dbReference type="NCBIfam" id="NF001911">
    <property type="entry name" value="PRK00685.1"/>
    <property type="match status" value="1"/>
</dbReference>
<dbReference type="PANTHER" id="PTHR43546:SF3">
    <property type="entry name" value="UPF0173 METAL-DEPENDENT HYDROLASE MJ1163"/>
    <property type="match status" value="1"/>
</dbReference>
<evidence type="ECO:0000256" key="2">
    <source>
        <dbReference type="HAMAP-Rule" id="MF_00457"/>
    </source>
</evidence>
<organism evidence="4 5">
    <name type="scientific">Acidaminococcus intestini (strain RyC-MR95)</name>
    <dbReference type="NCBI Taxonomy" id="568816"/>
    <lineage>
        <taxon>Bacteria</taxon>
        <taxon>Bacillati</taxon>
        <taxon>Bacillota</taxon>
        <taxon>Negativicutes</taxon>
        <taxon>Acidaminococcales</taxon>
        <taxon>Acidaminococcaceae</taxon>
        <taxon>Acidaminococcus</taxon>
    </lineage>
</organism>
<dbReference type="HAMAP" id="MF_00457">
    <property type="entry name" value="UPF0173"/>
    <property type="match status" value="1"/>
</dbReference>
<accession>G4Q2M7</accession>
<dbReference type="InterPro" id="IPR036866">
    <property type="entry name" value="RibonucZ/Hydroxyglut_hydro"/>
</dbReference>
<dbReference type="HOGENOM" id="CLU_070010_4_1_9"/>
<evidence type="ECO:0000313" key="5">
    <source>
        <dbReference type="Proteomes" id="UP000007093"/>
    </source>
</evidence>
<dbReference type="FunCoup" id="G4Q2M7">
    <property type="interactions" value="21"/>
</dbReference>
<dbReference type="PATRIC" id="fig|568816.4.peg.1421"/>
<dbReference type="EMBL" id="CP003058">
    <property type="protein sequence ID" value="AEQ22683.1"/>
    <property type="molecule type" value="Genomic_DNA"/>
</dbReference>
<evidence type="ECO:0000259" key="3">
    <source>
        <dbReference type="SMART" id="SM00849"/>
    </source>
</evidence>
<reference evidence="4 5" key="1">
    <citation type="journal article" date="2011" name="J. Bacteriol.">
        <title>Complete genome sequence of Acidaminococcus intestini RYC-MR95, a Gram-negative bacterium from the phylum Firmicutes.</title>
        <authorList>
            <person name="D'Auria G."/>
            <person name="Galan J.C."/>
            <person name="Rodriguez-Alcayna M."/>
            <person name="Moya A."/>
            <person name="Baquero F."/>
            <person name="Latorre A."/>
        </authorList>
    </citation>
    <scope>NUCLEOTIDE SEQUENCE [LARGE SCALE GENOMIC DNA]</scope>
    <source>
        <strain evidence="4 5">RyC-MR95</strain>
    </source>
</reference>
<dbReference type="AlphaFoldDB" id="G4Q2M7"/>
<sequence length="239" mass="26026">MRYNRENTWVSCPKGGVSMTVLHYIHHAAFSLNDGKTTLLFDPYLENNPEGLSSGDLKADYIFISHFHGDHVGEAYAIAKRTEALIITTAEIANDAKAHGLNAHAMHIGGSHEFPFGKVKLTLAFHGSGIAGGHACGFIVHFDGSVFYFAGDTGLFADMELIGKRNAIDYAFLPIGDNFTMGPDDAAYAAGLLKAKTVIPIHYNTWPLIDQDPEEFKNVVEKETSSKVLIVPCGTRVDL</sequence>
<dbReference type="InParanoid" id="G4Q2M7"/>
<comment type="similarity">
    <text evidence="2">Belongs to the UPF0173 family.</text>
</comment>
<evidence type="ECO:0000256" key="1">
    <source>
        <dbReference type="ARBA" id="ARBA00022801"/>
    </source>
</evidence>
<keyword evidence="5" id="KW-1185">Reference proteome</keyword>
<name>G4Q2M7_ACIIR</name>
<protein>
    <recommendedName>
        <fullName evidence="2">UPF0173 metal-dependent hydrolase Acin_1462</fullName>
    </recommendedName>
</protein>
<dbReference type="KEGG" id="ain:Acin_1462"/>
<proteinExistence type="inferred from homology"/>
<feature type="domain" description="Metallo-beta-lactamase" evidence="3">
    <location>
        <begin position="26"/>
        <end position="202"/>
    </location>
</feature>
<dbReference type="Gene3D" id="3.60.15.10">
    <property type="entry name" value="Ribonuclease Z/Hydroxyacylglutathione hydrolase-like"/>
    <property type="match status" value="1"/>
</dbReference>